<dbReference type="AlphaFoldDB" id="A0A147JT69"/>
<sequence length="471" mass="51252">MKLVIKFGGVPVKDGESIRNDAEFVVSRYKKGDQVAVVTSAMAGVTDQLLNIANRLIEPQANPERQIPDFMRQISVRHFQACQDAIKNKEVLSRTTRVVKETLDLLERALIGVSYLGELSPRSQDLILSFGERLSAPILAGAIESLGVPSRFLTGFEAGIITDDHFTEARPLMDRIRKLAKQRINKIWADKEIPVITGFIGGTKDGIITTLGRGGSDYTASILGAALGVDEIWIMTDVDGIMTADPKVEPKARVIKAISYIEATELAYFGAKVLHPRMIRPAMDTNIPVRVLNAFKPNQGGTLIIRKPNRAKDIVKSITMSRNVSLITVGGAEMIGVPGVAATVFDIIGRAGVKVLMISQSSSQADISFVVDRKEADVALHALRSEFEKRHIDWNINCERNVSVIAAIGAGMKGTPGVAARVFGTMGRNGINILTIAQGSSELNISFTVDERDAVKAVRALHSEFQLDRID</sequence>
<dbReference type="GO" id="GO:0004072">
    <property type="term" value="F:aspartate kinase activity"/>
    <property type="evidence" value="ECO:0007669"/>
    <property type="project" value="UniProtKB-EC"/>
</dbReference>
<dbReference type="GO" id="GO:0005524">
    <property type="term" value="F:ATP binding"/>
    <property type="evidence" value="ECO:0007669"/>
    <property type="project" value="UniProtKB-KW"/>
</dbReference>
<keyword evidence="8" id="KW-0028">Amino-acid biosynthesis</keyword>
<evidence type="ECO:0000256" key="4">
    <source>
        <dbReference type="ARBA" id="ARBA00022777"/>
    </source>
</evidence>
<evidence type="ECO:0000256" key="2">
    <source>
        <dbReference type="ARBA" id="ARBA00022679"/>
    </source>
</evidence>
<evidence type="ECO:0000256" key="3">
    <source>
        <dbReference type="ARBA" id="ARBA00022741"/>
    </source>
</evidence>
<keyword evidence="5" id="KW-0067">ATP-binding</keyword>
<feature type="domain" description="ACT" evidence="9">
    <location>
        <begin position="329"/>
        <end position="397"/>
    </location>
</feature>
<dbReference type="GO" id="GO:0009088">
    <property type="term" value="P:threonine biosynthetic process"/>
    <property type="evidence" value="ECO:0007669"/>
    <property type="project" value="UniProtKB-UniPathway"/>
</dbReference>
<dbReference type="InterPro" id="IPR054352">
    <property type="entry name" value="ACT_Aspartokinase"/>
</dbReference>
<proteinExistence type="inferred from homology"/>
<evidence type="ECO:0000256" key="8">
    <source>
        <dbReference type="RuleBase" id="RU004249"/>
    </source>
</evidence>
<dbReference type="Proteomes" id="UP000074294">
    <property type="component" value="Unassembled WGS sequence"/>
</dbReference>
<dbReference type="InterPro" id="IPR005260">
    <property type="entry name" value="Asp_kin_monofn"/>
</dbReference>
<reference evidence="10 11" key="1">
    <citation type="journal article" date="2016" name="Nat. Microbiol.">
        <title>Genomic inference of the metabolism of cosmopolitan subsurface Archaea, Hadesarchaea.</title>
        <authorList>
            <person name="Baker B.J."/>
            <person name="Saw J.H."/>
            <person name="Lind A.E."/>
            <person name="Lazar C.S."/>
            <person name="Hinrichs K.-U."/>
            <person name="Teske A.P."/>
            <person name="Ettema T.J."/>
        </authorList>
    </citation>
    <scope>NUCLEOTIDE SEQUENCE [LARGE SCALE GENOMIC DNA]</scope>
</reference>
<comment type="catalytic activity">
    <reaction evidence="6 7">
        <text>L-aspartate + ATP = 4-phospho-L-aspartate + ADP</text>
        <dbReference type="Rhea" id="RHEA:23776"/>
        <dbReference type="ChEBI" id="CHEBI:29991"/>
        <dbReference type="ChEBI" id="CHEBI:30616"/>
        <dbReference type="ChEBI" id="CHEBI:57535"/>
        <dbReference type="ChEBI" id="CHEBI:456216"/>
        <dbReference type="EC" id="2.7.2.4"/>
    </reaction>
</comment>
<evidence type="ECO:0000256" key="6">
    <source>
        <dbReference type="ARBA" id="ARBA00047872"/>
    </source>
</evidence>
<dbReference type="Gene3D" id="3.30.70.260">
    <property type="match status" value="1"/>
</dbReference>
<dbReference type="UniPathway" id="UPA00050">
    <property type="reaction ID" value="UER00461"/>
</dbReference>
<dbReference type="InterPro" id="IPR002912">
    <property type="entry name" value="ACT_dom"/>
</dbReference>
<dbReference type="SUPFAM" id="SSF55021">
    <property type="entry name" value="ACT-like"/>
    <property type="match status" value="2"/>
</dbReference>
<dbReference type="PANTHER" id="PTHR21499">
    <property type="entry name" value="ASPARTATE KINASE"/>
    <property type="match status" value="1"/>
</dbReference>
<gene>
    <name evidence="10" type="ORF">APZ16_03255</name>
</gene>
<comment type="pathway">
    <text evidence="8">Amino-acid biosynthesis; L-lysine biosynthesis via DAP pathway; (S)-tetrahydrodipicolinate from L-aspartate: step 1/4.</text>
</comment>
<dbReference type="STRING" id="1776334.APZ16_03255"/>
<dbReference type="NCBIfam" id="TIGR00657">
    <property type="entry name" value="asp_kinases"/>
    <property type="match status" value="1"/>
</dbReference>
<dbReference type="Gene3D" id="3.40.1160.10">
    <property type="entry name" value="Acetylglutamate kinase-like"/>
    <property type="match status" value="1"/>
</dbReference>
<evidence type="ECO:0000256" key="1">
    <source>
        <dbReference type="ARBA" id="ARBA00010122"/>
    </source>
</evidence>
<keyword evidence="4 7" id="KW-0418">Kinase</keyword>
<dbReference type="PROSITE" id="PS51671">
    <property type="entry name" value="ACT"/>
    <property type="match status" value="2"/>
</dbReference>
<dbReference type="GO" id="GO:0009089">
    <property type="term" value="P:lysine biosynthetic process via diaminopimelate"/>
    <property type="evidence" value="ECO:0007669"/>
    <property type="project" value="UniProtKB-UniPathway"/>
</dbReference>
<dbReference type="Gene3D" id="3.30.2130.10">
    <property type="entry name" value="VC0802-like"/>
    <property type="match status" value="1"/>
</dbReference>
<dbReference type="UniPathway" id="UPA00034">
    <property type="reaction ID" value="UER00015"/>
</dbReference>
<comment type="pathway">
    <text evidence="8">Amino-acid biosynthesis; L-methionine biosynthesis via de novo pathway; L-homoserine from L-aspartate: step 1/3.</text>
</comment>
<dbReference type="GO" id="GO:0009090">
    <property type="term" value="P:homoserine biosynthetic process"/>
    <property type="evidence" value="ECO:0007669"/>
    <property type="project" value="TreeGrafter"/>
</dbReference>
<dbReference type="NCBIfam" id="NF004938">
    <property type="entry name" value="PRK06291.1"/>
    <property type="match status" value="1"/>
</dbReference>
<dbReference type="Pfam" id="PF22468">
    <property type="entry name" value="ACT_9"/>
    <property type="match status" value="2"/>
</dbReference>
<dbReference type="CDD" id="cd04921">
    <property type="entry name" value="ACT_AKi-HSDH-ThrA-like_1"/>
    <property type="match status" value="1"/>
</dbReference>
<dbReference type="GO" id="GO:0005829">
    <property type="term" value="C:cytosol"/>
    <property type="evidence" value="ECO:0007669"/>
    <property type="project" value="TreeGrafter"/>
</dbReference>
<protein>
    <recommendedName>
        <fullName evidence="7">Aspartokinase</fullName>
        <ecNumber evidence="7">2.7.2.4</ecNumber>
    </recommendedName>
</protein>
<dbReference type="SUPFAM" id="SSF53633">
    <property type="entry name" value="Carbamate kinase-like"/>
    <property type="match status" value="1"/>
</dbReference>
<dbReference type="CDD" id="cd04924">
    <property type="entry name" value="ACT_AK-Arch_2"/>
    <property type="match status" value="1"/>
</dbReference>
<dbReference type="PIRSF" id="PIRSF000726">
    <property type="entry name" value="Asp_kin"/>
    <property type="match status" value="1"/>
</dbReference>
<dbReference type="PANTHER" id="PTHR21499:SF59">
    <property type="entry name" value="ASPARTOKINASE"/>
    <property type="match status" value="1"/>
</dbReference>
<dbReference type="FunFam" id="3.30.2130.10:FF:000001">
    <property type="entry name" value="Bifunctional aspartokinase/homoserine dehydrogenase"/>
    <property type="match status" value="1"/>
</dbReference>
<feature type="domain" description="ACT" evidence="9">
    <location>
        <begin position="407"/>
        <end position="471"/>
    </location>
</feature>
<organism evidence="10 11">
    <name type="scientific">Hadarchaeum yellowstonense</name>
    <dbReference type="NCBI Taxonomy" id="1776334"/>
    <lineage>
        <taxon>Archaea</taxon>
        <taxon>Methanobacteriati</taxon>
        <taxon>Candidatus Hadarchaeota</taxon>
        <taxon>Candidatus Hadarchaeia</taxon>
        <taxon>Candidatus Hadarchaeales</taxon>
        <taxon>Candidatus Hadarchaeaceae</taxon>
        <taxon>Candidatus Hadarchaeum</taxon>
    </lineage>
</organism>
<name>A0A147JT69_HADYE</name>
<evidence type="ECO:0000259" key="9">
    <source>
        <dbReference type="PROSITE" id="PS51671"/>
    </source>
</evidence>
<evidence type="ECO:0000313" key="11">
    <source>
        <dbReference type="Proteomes" id="UP000074294"/>
    </source>
</evidence>
<evidence type="ECO:0000256" key="5">
    <source>
        <dbReference type="ARBA" id="ARBA00022840"/>
    </source>
</evidence>
<dbReference type="InterPro" id="IPR001341">
    <property type="entry name" value="Asp_kinase"/>
</dbReference>
<evidence type="ECO:0000313" key="10">
    <source>
        <dbReference type="EMBL" id="KUO39672.1"/>
    </source>
</evidence>
<evidence type="ECO:0000256" key="7">
    <source>
        <dbReference type="RuleBase" id="RU003448"/>
    </source>
</evidence>
<comment type="caution">
    <text evidence="10">The sequence shown here is derived from an EMBL/GenBank/DDBJ whole genome shotgun (WGS) entry which is preliminary data.</text>
</comment>
<dbReference type="NCBIfam" id="TIGR00656">
    <property type="entry name" value="asp_kin_monofn"/>
    <property type="match status" value="1"/>
</dbReference>
<dbReference type="EMBL" id="LQMQ01000057">
    <property type="protein sequence ID" value="KUO39672.1"/>
    <property type="molecule type" value="Genomic_DNA"/>
</dbReference>
<dbReference type="EC" id="2.7.2.4" evidence="7"/>
<dbReference type="Pfam" id="PF00696">
    <property type="entry name" value="AA_kinase"/>
    <property type="match status" value="1"/>
</dbReference>
<dbReference type="InterPro" id="IPR036393">
    <property type="entry name" value="AceGlu_kinase-like_sf"/>
</dbReference>
<comment type="pathway">
    <text evidence="8">Amino-acid biosynthesis; L-threonine biosynthesis; L-threonine from L-aspartate: step 1/5.</text>
</comment>
<keyword evidence="3" id="KW-0547">Nucleotide-binding</keyword>
<comment type="similarity">
    <text evidence="1 7">Belongs to the aspartokinase family.</text>
</comment>
<dbReference type="UniPathway" id="UPA00051">
    <property type="reaction ID" value="UER00462"/>
</dbReference>
<dbReference type="InterPro" id="IPR045865">
    <property type="entry name" value="ACT-like_dom_sf"/>
</dbReference>
<keyword evidence="2 7" id="KW-0808">Transferase</keyword>
<dbReference type="InterPro" id="IPR001048">
    <property type="entry name" value="Asp/Glu/Uridylate_kinase"/>
</dbReference>
<accession>A0A147JT69</accession>